<accession>A0A142B955</accession>
<sequence length="277" mass="30168">MQKTLAIIIELTSVGDDSMTVRQPAVAGAFYPDDPNILQKVVFNMLQEADQRDLSPKALIVPHAGYIYSGPVAASAYQLLEPYRDNIRRVVLLGPSHQVAFEGLALPDADHFMTPLGSVHLDRPAMAALGRFSQVQVLPLAHSMEHSLEVQLPFLQSCLDQFSLVPLVVGQASALAVAEVIDFLWGQDDTLIIISSDLSHYHSYEEAQRRDNLTVKAIEQLTTDLTGGQACGCSPINGMLKVAQRRGMEVQTLDVRNSGDTAGDKKRVVGYGAFAIQ</sequence>
<dbReference type="EMBL" id="CP013251">
    <property type="protein sequence ID" value="AMO55281.1"/>
    <property type="molecule type" value="Genomic_DNA"/>
</dbReference>
<dbReference type="AlphaFoldDB" id="A0A142B955"/>
<keyword evidence="3" id="KW-0560">Oxidoreductase</keyword>
<dbReference type="InterPro" id="IPR002737">
    <property type="entry name" value="MEMO1_fam"/>
</dbReference>
<evidence type="ECO:0000313" key="3">
    <source>
        <dbReference type="EMBL" id="AMO55281.1"/>
    </source>
</evidence>
<dbReference type="GO" id="GO:0051213">
    <property type="term" value="F:dioxygenase activity"/>
    <property type="evidence" value="ECO:0007669"/>
    <property type="project" value="UniProtKB-KW"/>
</dbReference>
<keyword evidence="3" id="KW-0223">Dioxygenase</keyword>
<dbReference type="NCBIfam" id="TIGR04336">
    <property type="entry name" value="AmmeMemoSam_B"/>
    <property type="match status" value="1"/>
</dbReference>
<dbReference type="HAMAP" id="MF_00055">
    <property type="entry name" value="MEMO1"/>
    <property type="match status" value="1"/>
</dbReference>
<name>A0A142B955_9GAMM</name>
<proteinExistence type="inferred from homology"/>
<evidence type="ECO:0000313" key="4">
    <source>
        <dbReference type="Proteomes" id="UP000071065"/>
    </source>
</evidence>
<organism evidence="3 4">
    <name type="scientific">Endozoicomonas montiporae CL-33</name>
    <dbReference type="NCBI Taxonomy" id="570277"/>
    <lineage>
        <taxon>Bacteria</taxon>
        <taxon>Pseudomonadati</taxon>
        <taxon>Pseudomonadota</taxon>
        <taxon>Gammaproteobacteria</taxon>
        <taxon>Oceanospirillales</taxon>
        <taxon>Endozoicomonadaceae</taxon>
        <taxon>Endozoicomonas</taxon>
    </lineage>
</organism>
<dbReference type="Proteomes" id="UP000071065">
    <property type="component" value="Chromosome"/>
</dbReference>
<dbReference type="PATRIC" id="fig|570277.3.peg.1175"/>
<evidence type="ECO:0000256" key="2">
    <source>
        <dbReference type="HAMAP-Rule" id="MF_00055"/>
    </source>
</evidence>
<dbReference type="PANTHER" id="PTHR11060">
    <property type="entry name" value="PROTEIN MEMO1"/>
    <property type="match status" value="1"/>
</dbReference>
<dbReference type="KEGG" id="emp:EZMO1_1077"/>
<dbReference type="STRING" id="570277.EZMO1_1077"/>
<dbReference type="CDD" id="cd07361">
    <property type="entry name" value="MEMO_like"/>
    <property type="match status" value="1"/>
</dbReference>
<comment type="similarity">
    <text evidence="1 2">Belongs to the MEMO1 family.</text>
</comment>
<reference evidence="3 4" key="1">
    <citation type="journal article" date="2016" name="Front. Microbiol.">
        <title>Genomic Insight into the Host-Endosymbiont Relationship of Endozoicomonas montiporae CL-33(T) with its Coral Host.</title>
        <authorList>
            <person name="Ding J.-Y."/>
            <person name="Shiu J.-H."/>
            <person name="Chen W.-M."/>
            <person name="Chiang Y.-R."/>
            <person name="Tang S.-L."/>
        </authorList>
    </citation>
    <scope>NUCLEOTIDE SEQUENCE [LARGE SCALE GENOMIC DNA]</scope>
    <source>
        <strain evidence="3 4">CL-33</strain>
    </source>
</reference>
<protein>
    <recommendedName>
        <fullName evidence="2">MEMO1 family protein EZMO1_1077</fullName>
    </recommendedName>
</protein>
<dbReference type="PANTHER" id="PTHR11060:SF0">
    <property type="entry name" value="PROTEIN MEMO1"/>
    <property type="match status" value="1"/>
</dbReference>
<evidence type="ECO:0000256" key="1">
    <source>
        <dbReference type="ARBA" id="ARBA00006315"/>
    </source>
</evidence>
<dbReference type="Pfam" id="PF01875">
    <property type="entry name" value="Memo"/>
    <property type="match status" value="1"/>
</dbReference>
<dbReference type="Gene3D" id="3.40.830.10">
    <property type="entry name" value="LigB-like"/>
    <property type="match status" value="1"/>
</dbReference>
<gene>
    <name evidence="3" type="ORF">EZMO1_1077</name>
</gene>